<comment type="caution">
    <text evidence="22">The sequence shown here is derived from an EMBL/GenBank/DDBJ whole genome shotgun (WGS) entry which is preliminary data.</text>
</comment>
<dbReference type="GO" id="GO:0004743">
    <property type="term" value="F:pyruvate kinase activity"/>
    <property type="evidence" value="ECO:0007669"/>
    <property type="project" value="UniProtKB-EC"/>
</dbReference>
<comment type="pathway">
    <text evidence="3 18">Carbohydrate degradation; glycolysis; pyruvate from D-glyceraldehyde 3-phosphate: step 5/5.</text>
</comment>
<evidence type="ECO:0000256" key="14">
    <source>
        <dbReference type="ARBA" id="ARBA00022958"/>
    </source>
</evidence>
<evidence type="ECO:0000313" key="23">
    <source>
        <dbReference type="Proteomes" id="UP001595733"/>
    </source>
</evidence>
<comment type="cofactor">
    <cofactor evidence="2">
        <name>K(+)</name>
        <dbReference type="ChEBI" id="CHEBI:29103"/>
    </cofactor>
</comment>
<evidence type="ECO:0000256" key="9">
    <source>
        <dbReference type="ARBA" id="ARBA00022723"/>
    </source>
</evidence>
<keyword evidence="13 18" id="KW-0460">Magnesium</keyword>
<evidence type="ECO:0000256" key="5">
    <source>
        <dbReference type="ARBA" id="ARBA00008663"/>
    </source>
</evidence>
<dbReference type="Proteomes" id="UP001595733">
    <property type="component" value="Unassembled WGS sequence"/>
</dbReference>
<dbReference type="InterPro" id="IPR001697">
    <property type="entry name" value="Pyr_Knase"/>
</dbReference>
<dbReference type="SUPFAM" id="SSF50800">
    <property type="entry name" value="PK beta-barrel domain-like"/>
    <property type="match status" value="1"/>
</dbReference>
<keyword evidence="9" id="KW-0479">Metal-binding</keyword>
<protein>
    <recommendedName>
        <fullName evidence="7 17">Pyruvate kinase</fullName>
        <ecNumber evidence="6 17">2.7.1.40</ecNumber>
    </recommendedName>
</protein>
<dbReference type="InterPro" id="IPR015806">
    <property type="entry name" value="Pyrv_Knase_insert_dom_sf"/>
</dbReference>
<comment type="catalytic activity">
    <reaction evidence="18">
        <text>pyruvate + ATP = phosphoenolpyruvate + ADP + H(+)</text>
        <dbReference type="Rhea" id="RHEA:18157"/>
        <dbReference type="ChEBI" id="CHEBI:15361"/>
        <dbReference type="ChEBI" id="CHEBI:15378"/>
        <dbReference type="ChEBI" id="CHEBI:30616"/>
        <dbReference type="ChEBI" id="CHEBI:58702"/>
        <dbReference type="ChEBI" id="CHEBI:456216"/>
        <dbReference type="EC" id="2.7.1.40"/>
    </reaction>
</comment>
<keyword evidence="12" id="KW-0067">ATP-binding</keyword>
<keyword evidence="16 22" id="KW-0670">Pyruvate</keyword>
<accession>A0ABV8UX78</accession>
<keyword evidence="11 18" id="KW-0418">Kinase</keyword>
<dbReference type="PROSITE" id="PS00110">
    <property type="entry name" value="PYRUVATE_KINASE"/>
    <property type="match status" value="1"/>
</dbReference>
<evidence type="ECO:0000256" key="18">
    <source>
        <dbReference type="RuleBase" id="RU000504"/>
    </source>
</evidence>
<dbReference type="NCBIfam" id="TIGR01064">
    <property type="entry name" value="pyruv_kin"/>
    <property type="match status" value="1"/>
</dbReference>
<keyword evidence="15 18" id="KW-0324">Glycolysis</keyword>
<dbReference type="PRINTS" id="PR01050">
    <property type="entry name" value="PYRUVTKNASE"/>
</dbReference>
<keyword evidence="14" id="KW-0630">Potassium</keyword>
<feature type="domain" description="Pyruvate kinase barrel" evidence="19">
    <location>
        <begin position="1"/>
        <end position="325"/>
    </location>
</feature>
<dbReference type="Gene3D" id="3.50.30.10">
    <property type="entry name" value="Phosphohistidine domain"/>
    <property type="match status" value="1"/>
</dbReference>
<dbReference type="Pfam" id="PF00224">
    <property type="entry name" value="PK"/>
    <property type="match status" value="1"/>
</dbReference>
<dbReference type="SUPFAM" id="SSF52009">
    <property type="entry name" value="Phosphohistidine domain"/>
    <property type="match status" value="1"/>
</dbReference>
<keyword evidence="10" id="KW-0547">Nucleotide-binding</keyword>
<dbReference type="InterPro" id="IPR015813">
    <property type="entry name" value="Pyrv/PenolPyrv_kinase-like_dom"/>
</dbReference>
<dbReference type="InterPro" id="IPR040442">
    <property type="entry name" value="Pyrv_kinase-like_dom_sf"/>
</dbReference>
<dbReference type="SUPFAM" id="SSF51621">
    <property type="entry name" value="Phosphoenolpyruvate/pyruvate domain"/>
    <property type="match status" value="1"/>
</dbReference>
<evidence type="ECO:0000313" key="22">
    <source>
        <dbReference type="EMBL" id="MFC4355925.1"/>
    </source>
</evidence>
<evidence type="ECO:0000256" key="11">
    <source>
        <dbReference type="ARBA" id="ARBA00022777"/>
    </source>
</evidence>
<reference evidence="23" key="1">
    <citation type="journal article" date="2019" name="Int. J. Syst. Evol. Microbiol.">
        <title>The Global Catalogue of Microorganisms (GCM) 10K type strain sequencing project: providing services to taxonomists for standard genome sequencing and annotation.</title>
        <authorList>
            <consortium name="The Broad Institute Genomics Platform"/>
            <consortium name="The Broad Institute Genome Sequencing Center for Infectious Disease"/>
            <person name="Wu L."/>
            <person name="Ma J."/>
        </authorList>
    </citation>
    <scope>NUCLEOTIDE SEQUENCE [LARGE SCALE GENOMIC DNA]</scope>
    <source>
        <strain evidence="23">CCUG 50353</strain>
    </source>
</reference>
<evidence type="ECO:0000259" key="21">
    <source>
        <dbReference type="Pfam" id="PF02887"/>
    </source>
</evidence>
<dbReference type="NCBIfam" id="NF004491">
    <property type="entry name" value="PRK05826.1"/>
    <property type="match status" value="1"/>
</dbReference>
<dbReference type="GO" id="GO:0016301">
    <property type="term" value="F:kinase activity"/>
    <property type="evidence" value="ECO:0007669"/>
    <property type="project" value="UniProtKB-KW"/>
</dbReference>
<dbReference type="InterPro" id="IPR015793">
    <property type="entry name" value="Pyrv_Knase_brl"/>
</dbReference>
<dbReference type="InterPro" id="IPR018209">
    <property type="entry name" value="Pyrv_Knase_AS"/>
</dbReference>
<keyword evidence="23" id="KW-1185">Reference proteome</keyword>
<name>A0ABV8UX78_9BACL</name>
<dbReference type="PANTHER" id="PTHR11817">
    <property type="entry name" value="PYRUVATE KINASE"/>
    <property type="match status" value="1"/>
</dbReference>
<dbReference type="RefSeq" id="WP_378142486.1">
    <property type="nucleotide sequence ID" value="NZ_JBHSEF010000026.1"/>
</dbReference>
<dbReference type="Gene3D" id="3.20.20.60">
    <property type="entry name" value="Phosphoenolpyruvate-binding domains"/>
    <property type="match status" value="1"/>
</dbReference>
<dbReference type="InterPro" id="IPR008279">
    <property type="entry name" value="PEP-util_enz_mobile_dom"/>
</dbReference>
<evidence type="ECO:0000256" key="3">
    <source>
        <dbReference type="ARBA" id="ARBA00004997"/>
    </source>
</evidence>
<evidence type="ECO:0000256" key="7">
    <source>
        <dbReference type="ARBA" id="ARBA00018587"/>
    </source>
</evidence>
<dbReference type="InterPro" id="IPR015795">
    <property type="entry name" value="Pyrv_Knase_C"/>
</dbReference>
<evidence type="ECO:0000256" key="16">
    <source>
        <dbReference type="ARBA" id="ARBA00023317"/>
    </source>
</evidence>
<comment type="cofactor">
    <cofactor evidence="1">
        <name>Mg(2+)</name>
        <dbReference type="ChEBI" id="CHEBI:18420"/>
    </cofactor>
</comment>
<evidence type="ECO:0000256" key="15">
    <source>
        <dbReference type="ARBA" id="ARBA00023152"/>
    </source>
</evidence>
<keyword evidence="8 18" id="KW-0808">Transferase</keyword>
<dbReference type="InterPro" id="IPR036637">
    <property type="entry name" value="Phosphohistidine_dom_sf"/>
</dbReference>
<organism evidence="22 23">
    <name type="scientific">Chryseomicrobium palamuruense</name>
    <dbReference type="NCBI Taxonomy" id="682973"/>
    <lineage>
        <taxon>Bacteria</taxon>
        <taxon>Bacillati</taxon>
        <taxon>Bacillota</taxon>
        <taxon>Bacilli</taxon>
        <taxon>Bacillales</taxon>
        <taxon>Caryophanaceae</taxon>
        <taxon>Chryseomicrobium</taxon>
    </lineage>
</organism>
<sequence length="586" mass="62656">MRKTKIVCTIGPASESEEMLEKLILAGMNVARLNFSHGSHEEHGARITRIRNVAKRLNKIVGILLDTKGPEIRTHKMENDAIELSTGQRIAISTSEVLGNAEVFSITYEKLIEDVAEGSVILLDDGLIELEVESIDAEAGKIHTRVINAGTLKNNKGVNVPGVSVQLPGITEKDAQDILFGIEQDVDFIAASFVRRDTDVLEIRELLEQNGGAHIQIVPKIENQEGVDNIDKILEVSDGLMVARGDLGVEIPAEEVPLVQKTLIEKCNDLGKPVITATQMLDSMQRNPRPTRAEASDVANAILDGTDAIMLSGETAAGMYPVESVETMDKIALRTEKAVDYRSIVGKLSKKRDVNMTDAIGQAVAHTSLNLNIKAVIAPTESGHTARIISKFRPGVPIIGVTSSERPARKLSLVWGVYPIIGERVSTTDEILETSIEDSIDHGYVSHGDVVIITAGVPVGKAGSTNLMKVHIIGDMVARGQGIGKSTAIGNAYVIKPGETVDAARAENKILVTVGTDKEMVPAIERCAGLIAEEGGLTSHAAVVGLTLGKPVIVGVDNATNLIESDQEITIDAESGAIYHGQAHII</sequence>
<proteinExistence type="inferred from homology"/>
<evidence type="ECO:0000256" key="10">
    <source>
        <dbReference type="ARBA" id="ARBA00022741"/>
    </source>
</evidence>
<evidence type="ECO:0000259" key="20">
    <source>
        <dbReference type="Pfam" id="PF00391"/>
    </source>
</evidence>
<evidence type="ECO:0000256" key="4">
    <source>
        <dbReference type="ARBA" id="ARBA00006237"/>
    </source>
</evidence>
<evidence type="ECO:0000256" key="13">
    <source>
        <dbReference type="ARBA" id="ARBA00022842"/>
    </source>
</evidence>
<dbReference type="InterPro" id="IPR011037">
    <property type="entry name" value="Pyrv_Knase-like_insert_dom_sf"/>
</dbReference>
<evidence type="ECO:0000256" key="12">
    <source>
        <dbReference type="ARBA" id="ARBA00022840"/>
    </source>
</evidence>
<dbReference type="SUPFAM" id="SSF52935">
    <property type="entry name" value="PK C-terminal domain-like"/>
    <property type="match status" value="1"/>
</dbReference>
<evidence type="ECO:0000259" key="19">
    <source>
        <dbReference type="Pfam" id="PF00224"/>
    </source>
</evidence>
<dbReference type="Gene3D" id="2.40.33.10">
    <property type="entry name" value="PK beta-barrel domain-like"/>
    <property type="match status" value="1"/>
</dbReference>
<dbReference type="EMBL" id="JBHSEF010000026">
    <property type="protein sequence ID" value="MFC4355925.1"/>
    <property type="molecule type" value="Genomic_DNA"/>
</dbReference>
<dbReference type="NCBIfam" id="NF004978">
    <property type="entry name" value="PRK06354.1"/>
    <property type="match status" value="1"/>
</dbReference>
<evidence type="ECO:0000256" key="6">
    <source>
        <dbReference type="ARBA" id="ARBA00012142"/>
    </source>
</evidence>
<dbReference type="Gene3D" id="3.40.1380.20">
    <property type="entry name" value="Pyruvate kinase, C-terminal domain"/>
    <property type="match status" value="1"/>
</dbReference>
<feature type="domain" description="Pyruvate kinase C-terminal" evidence="21">
    <location>
        <begin position="358"/>
        <end position="471"/>
    </location>
</feature>
<comment type="similarity">
    <text evidence="5 18">Belongs to the pyruvate kinase family.</text>
</comment>
<evidence type="ECO:0000256" key="17">
    <source>
        <dbReference type="NCBIfam" id="TIGR01064"/>
    </source>
</evidence>
<dbReference type="EC" id="2.7.1.40" evidence="6 17"/>
<gene>
    <name evidence="22" type="primary">pyk</name>
    <name evidence="22" type="ORF">ACFO0S_12765</name>
</gene>
<feature type="domain" description="PEP-utilising enzyme mobile" evidence="20">
    <location>
        <begin position="507"/>
        <end position="576"/>
    </location>
</feature>
<evidence type="ECO:0000256" key="1">
    <source>
        <dbReference type="ARBA" id="ARBA00001946"/>
    </source>
</evidence>
<comment type="similarity">
    <text evidence="4">In the C-terminal section; belongs to the PEP-utilizing enzyme family.</text>
</comment>
<dbReference type="Pfam" id="PF00391">
    <property type="entry name" value="PEP-utilizers"/>
    <property type="match status" value="1"/>
</dbReference>
<evidence type="ECO:0000256" key="2">
    <source>
        <dbReference type="ARBA" id="ARBA00001958"/>
    </source>
</evidence>
<evidence type="ECO:0000256" key="8">
    <source>
        <dbReference type="ARBA" id="ARBA00022679"/>
    </source>
</evidence>
<dbReference type="Pfam" id="PF02887">
    <property type="entry name" value="PK_C"/>
    <property type="match status" value="1"/>
</dbReference>
<dbReference type="InterPro" id="IPR036918">
    <property type="entry name" value="Pyrv_Knase_C_sf"/>
</dbReference>